<dbReference type="SUPFAM" id="SSF52540">
    <property type="entry name" value="P-loop containing nucleoside triphosphate hydrolases"/>
    <property type="match status" value="1"/>
</dbReference>
<keyword evidence="3" id="KW-0342">GTP-binding</keyword>
<reference evidence="6" key="1">
    <citation type="submission" date="2021-01" db="EMBL/GenBank/DDBJ databases">
        <authorList>
            <person name="Zahm M."/>
            <person name="Roques C."/>
            <person name="Cabau C."/>
            <person name="Klopp C."/>
            <person name="Donnadieu C."/>
            <person name="Jouanno E."/>
            <person name="Lampietro C."/>
            <person name="Louis A."/>
            <person name="Herpin A."/>
            <person name="Echchiki A."/>
            <person name="Berthelot C."/>
            <person name="Parey E."/>
            <person name="Roest-Crollius H."/>
            <person name="Braasch I."/>
            <person name="Postlethwait J."/>
            <person name="Bobe J."/>
            <person name="Montfort J."/>
            <person name="Bouchez O."/>
            <person name="Begum T."/>
            <person name="Mejri S."/>
            <person name="Adams A."/>
            <person name="Chen W.-J."/>
            <person name="Guiguen Y."/>
        </authorList>
    </citation>
    <scope>NUCLEOTIDE SEQUENCE</scope>
    <source>
        <strain evidence="6">YG-15Mar2019-1</strain>
        <tissue evidence="6">Brain</tissue>
    </source>
</reference>
<dbReference type="Gene3D" id="3.40.50.300">
    <property type="entry name" value="P-loop containing nucleotide triphosphate hydrolases"/>
    <property type="match status" value="1"/>
</dbReference>
<dbReference type="Proteomes" id="UP001046870">
    <property type="component" value="Chromosome 19"/>
</dbReference>
<feature type="compositionally biased region" description="Basic and acidic residues" evidence="4">
    <location>
        <begin position="253"/>
        <end position="266"/>
    </location>
</feature>
<dbReference type="PANTHER" id="PTHR10903">
    <property type="entry name" value="GTPASE, IMAP FAMILY MEMBER-RELATED"/>
    <property type="match status" value="1"/>
</dbReference>
<dbReference type="PANTHER" id="PTHR10903:SF167">
    <property type="entry name" value="GTPASE IMAP FAMILY MEMBER 6-RELATED"/>
    <property type="match status" value="1"/>
</dbReference>
<evidence type="ECO:0000256" key="3">
    <source>
        <dbReference type="ARBA" id="ARBA00023134"/>
    </source>
</evidence>
<evidence type="ECO:0000313" key="6">
    <source>
        <dbReference type="EMBL" id="KAG7459499.1"/>
    </source>
</evidence>
<evidence type="ECO:0000256" key="4">
    <source>
        <dbReference type="SAM" id="MobiDB-lite"/>
    </source>
</evidence>
<feature type="compositionally biased region" description="Basic and acidic residues" evidence="4">
    <location>
        <begin position="280"/>
        <end position="296"/>
    </location>
</feature>
<dbReference type="FunFam" id="3.40.50.300:FF:002274">
    <property type="entry name" value="Si:dkeyp-69e1.8"/>
    <property type="match status" value="1"/>
</dbReference>
<feature type="region of interest" description="Disordered" evidence="4">
    <location>
        <begin position="253"/>
        <end position="296"/>
    </location>
</feature>
<dbReference type="InterPro" id="IPR045058">
    <property type="entry name" value="GIMA/IAN/Toc"/>
</dbReference>
<keyword evidence="2" id="KW-0547">Nucleotide-binding</keyword>
<dbReference type="EMBL" id="JAFDVH010000019">
    <property type="protein sequence ID" value="KAG7459499.1"/>
    <property type="molecule type" value="Genomic_DNA"/>
</dbReference>
<accession>A0A9D3PKH6</accession>
<evidence type="ECO:0000256" key="1">
    <source>
        <dbReference type="ARBA" id="ARBA00008535"/>
    </source>
</evidence>
<feature type="region of interest" description="Disordered" evidence="4">
    <location>
        <begin position="1"/>
        <end position="42"/>
    </location>
</feature>
<sequence length="377" mass="40407">MSSPPSQPDVSDTSPLPENPASDPASLPPSPSSSPAPEELRLVLLGRRASGKSAAGNAILGREAFVSRKDDDEAAVTQECEKRRGIVAGRRVAVIDTPDWFCSKRPQEEVRRQISACAALSAPGPHAFLLCVPLDRPAEVELQALGALGEVFGPGAVSGHTLVLFTHADEVVEAGGAEDYVANQREDLLELTERCGDRYHVLEAGGGAEGAEGAESSVCRLLERVEQIVRDGGGAHYTSGLFQEAEARVQQRQEEIVRERRGGKEEGEGEGEGEEEEEKDEAKEREQAREEAERSVHDLTLDTIPALFASSPPPSFLRSIWETLLGWVRAVTKYIRREALLGSVVGMLVGGPLGSALGATVGSVATEVGRRKHIKKQ</sequence>
<evidence type="ECO:0000313" key="7">
    <source>
        <dbReference type="Proteomes" id="UP001046870"/>
    </source>
</evidence>
<dbReference type="Pfam" id="PF04548">
    <property type="entry name" value="AIG1"/>
    <property type="match status" value="1"/>
</dbReference>
<dbReference type="InterPro" id="IPR006703">
    <property type="entry name" value="G_AIG1"/>
</dbReference>
<comment type="caution">
    <text evidence="6">The sequence shown here is derived from an EMBL/GenBank/DDBJ whole genome shotgun (WGS) entry which is preliminary data.</text>
</comment>
<feature type="compositionally biased region" description="Acidic residues" evidence="4">
    <location>
        <begin position="267"/>
        <end position="279"/>
    </location>
</feature>
<dbReference type="CDD" id="cd01852">
    <property type="entry name" value="AIG1"/>
    <property type="match status" value="1"/>
</dbReference>
<feature type="domain" description="AIG1-type G" evidence="5">
    <location>
        <begin position="37"/>
        <end position="246"/>
    </location>
</feature>
<proteinExistence type="inferred from homology"/>
<name>A0A9D3PKH6_MEGAT</name>
<dbReference type="AlphaFoldDB" id="A0A9D3PKH6"/>
<dbReference type="OrthoDB" id="8933988at2759"/>
<dbReference type="InterPro" id="IPR027417">
    <property type="entry name" value="P-loop_NTPase"/>
</dbReference>
<gene>
    <name evidence="6" type="ORF">MATL_G00211360</name>
</gene>
<dbReference type="PROSITE" id="PS51720">
    <property type="entry name" value="G_AIG1"/>
    <property type="match status" value="1"/>
</dbReference>
<evidence type="ECO:0000256" key="2">
    <source>
        <dbReference type="ARBA" id="ARBA00022741"/>
    </source>
</evidence>
<protein>
    <recommendedName>
        <fullName evidence="5">AIG1-type G domain-containing protein</fullName>
    </recommendedName>
</protein>
<organism evidence="6 7">
    <name type="scientific">Megalops atlanticus</name>
    <name type="common">Tarpon</name>
    <name type="synonym">Clupea gigantea</name>
    <dbReference type="NCBI Taxonomy" id="7932"/>
    <lineage>
        <taxon>Eukaryota</taxon>
        <taxon>Metazoa</taxon>
        <taxon>Chordata</taxon>
        <taxon>Craniata</taxon>
        <taxon>Vertebrata</taxon>
        <taxon>Euteleostomi</taxon>
        <taxon>Actinopterygii</taxon>
        <taxon>Neopterygii</taxon>
        <taxon>Teleostei</taxon>
        <taxon>Elopiformes</taxon>
        <taxon>Megalopidae</taxon>
        <taxon>Megalops</taxon>
    </lineage>
</organism>
<keyword evidence="7" id="KW-1185">Reference proteome</keyword>
<evidence type="ECO:0000259" key="5">
    <source>
        <dbReference type="PROSITE" id="PS51720"/>
    </source>
</evidence>
<dbReference type="GO" id="GO:0005525">
    <property type="term" value="F:GTP binding"/>
    <property type="evidence" value="ECO:0007669"/>
    <property type="project" value="UniProtKB-KW"/>
</dbReference>
<feature type="compositionally biased region" description="Polar residues" evidence="4">
    <location>
        <begin position="1"/>
        <end position="16"/>
    </location>
</feature>
<comment type="similarity">
    <text evidence="1">Belongs to the TRAFAC class TrmE-Era-EngA-EngB-Septin-like GTPase superfamily. AIG1/Toc34/Toc159-like paraseptin GTPase family. IAN subfamily.</text>
</comment>